<gene>
    <name evidence="1" type="ORF">SAMN06265364_102130</name>
</gene>
<dbReference type="Proteomes" id="UP000198427">
    <property type="component" value="Unassembled WGS sequence"/>
</dbReference>
<keyword evidence="2" id="KW-1185">Reference proteome</keyword>
<name>A0AA94LJU4_9BACT</name>
<sequence length="39" mass="4833">MDYIIQLSTKNYELRELHEDRGHRRNNDFNILRQNDITT</sequence>
<accession>A0AA94LJU4</accession>
<evidence type="ECO:0000313" key="1">
    <source>
        <dbReference type="EMBL" id="SNR64321.1"/>
    </source>
</evidence>
<organism evidence="1 2">
    <name type="scientific">Prevotella jejuni</name>
    <dbReference type="NCBI Taxonomy" id="1177574"/>
    <lineage>
        <taxon>Bacteria</taxon>
        <taxon>Pseudomonadati</taxon>
        <taxon>Bacteroidota</taxon>
        <taxon>Bacteroidia</taxon>
        <taxon>Bacteroidales</taxon>
        <taxon>Prevotellaceae</taxon>
        <taxon>Prevotella</taxon>
    </lineage>
</organism>
<dbReference type="AlphaFoldDB" id="A0AA94LJU4"/>
<reference evidence="1 2" key="1">
    <citation type="submission" date="2017-06" db="EMBL/GenBank/DDBJ databases">
        <authorList>
            <person name="Varghese N."/>
            <person name="Submissions S."/>
        </authorList>
    </citation>
    <scope>NUCLEOTIDE SEQUENCE [LARGE SCALE GENOMIC DNA]</scope>
    <source>
        <strain evidence="1 2">DSM 26989</strain>
    </source>
</reference>
<proteinExistence type="predicted"/>
<evidence type="ECO:0000313" key="2">
    <source>
        <dbReference type="Proteomes" id="UP000198427"/>
    </source>
</evidence>
<comment type="caution">
    <text evidence="1">The sequence shown here is derived from an EMBL/GenBank/DDBJ whole genome shotgun (WGS) entry which is preliminary data.</text>
</comment>
<dbReference type="EMBL" id="FZNZ01000002">
    <property type="protein sequence ID" value="SNR64321.1"/>
    <property type="molecule type" value="Genomic_DNA"/>
</dbReference>
<protein>
    <submittedName>
        <fullName evidence="1">Uncharacterized protein</fullName>
    </submittedName>
</protein>